<keyword evidence="3" id="KW-1185">Reference proteome</keyword>
<organism evidence="2 3">
    <name type="scientific">Cotesia glomerata</name>
    <name type="common">Lepidopteran parasitic wasp</name>
    <name type="synonym">Apanteles glomeratus</name>
    <dbReference type="NCBI Taxonomy" id="32391"/>
    <lineage>
        <taxon>Eukaryota</taxon>
        <taxon>Metazoa</taxon>
        <taxon>Ecdysozoa</taxon>
        <taxon>Arthropoda</taxon>
        <taxon>Hexapoda</taxon>
        <taxon>Insecta</taxon>
        <taxon>Pterygota</taxon>
        <taxon>Neoptera</taxon>
        <taxon>Endopterygota</taxon>
        <taxon>Hymenoptera</taxon>
        <taxon>Apocrita</taxon>
        <taxon>Ichneumonoidea</taxon>
        <taxon>Braconidae</taxon>
        <taxon>Microgastrinae</taxon>
        <taxon>Cotesia</taxon>
    </lineage>
</organism>
<comment type="caution">
    <text evidence="2">The sequence shown here is derived from an EMBL/GenBank/DDBJ whole genome shotgun (WGS) entry which is preliminary data.</text>
</comment>
<evidence type="ECO:0000256" key="1">
    <source>
        <dbReference type="SAM" id="Phobius"/>
    </source>
</evidence>
<keyword evidence="1" id="KW-1133">Transmembrane helix</keyword>
<dbReference type="EMBL" id="JAHXZJ010000747">
    <property type="protein sequence ID" value="KAH0557530.1"/>
    <property type="molecule type" value="Genomic_DNA"/>
</dbReference>
<evidence type="ECO:0000313" key="3">
    <source>
        <dbReference type="Proteomes" id="UP000826195"/>
    </source>
</evidence>
<protein>
    <submittedName>
        <fullName evidence="2">Uncharacterized protein</fullName>
    </submittedName>
</protein>
<reference evidence="2 3" key="1">
    <citation type="journal article" date="2021" name="J. Hered.">
        <title>A chromosome-level genome assembly of the parasitoid wasp, Cotesia glomerata (Hymenoptera: Braconidae).</title>
        <authorList>
            <person name="Pinto B.J."/>
            <person name="Weis J.J."/>
            <person name="Gamble T."/>
            <person name="Ode P.J."/>
            <person name="Paul R."/>
            <person name="Zaspel J.M."/>
        </authorList>
    </citation>
    <scope>NUCLEOTIDE SEQUENCE [LARGE SCALE GENOMIC DNA]</scope>
    <source>
        <strain evidence="2">CgM1</strain>
    </source>
</reference>
<accession>A0AAV7IR66</accession>
<dbReference type="Proteomes" id="UP000826195">
    <property type="component" value="Unassembled WGS sequence"/>
</dbReference>
<sequence>MQLLEDSIPQIRSHGSGLNRIQSLSIPMITQNRDLTVSHYSLINMEMGPTLTALDAHQVIIDLFNDCVETVENTNGTNSIYKIIVLIIVVNIALLSCIGFLITTPYHHFLHWVKKSGDIGHCTKVPVITLEDESKKIFLDLTLEDCETKEKGTTPLSREMNRVIEKIVKVWGKKKRTANKCK</sequence>
<proteinExistence type="predicted"/>
<name>A0AAV7IR66_COTGL</name>
<evidence type="ECO:0000313" key="2">
    <source>
        <dbReference type="EMBL" id="KAH0557530.1"/>
    </source>
</evidence>
<keyword evidence="1" id="KW-0812">Transmembrane</keyword>
<dbReference type="AlphaFoldDB" id="A0AAV7IR66"/>
<gene>
    <name evidence="2" type="ORF">KQX54_007656</name>
</gene>
<feature type="transmembrane region" description="Helical" evidence="1">
    <location>
        <begin position="80"/>
        <end position="102"/>
    </location>
</feature>
<keyword evidence="1" id="KW-0472">Membrane</keyword>